<dbReference type="NCBIfam" id="NF009455">
    <property type="entry name" value="PRK12815.1"/>
    <property type="match status" value="1"/>
</dbReference>
<dbReference type="SMART" id="SM01096">
    <property type="entry name" value="CPSase_L_D3"/>
    <property type="match status" value="1"/>
</dbReference>
<organism evidence="17 18">
    <name type="scientific">Candidatus Fervidibacter sacchari</name>
    <dbReference type="NCBI Taxonomy" id="1448929"/>
    <lineage>
        <taxon>Bacteria</taxon>
        <taxon>Candidatus Fervidibacterota</taxon>
        <taxon>Candidatus Fervidibacter</taxon>
    </lineage>
</organism>
<comment type="caution">
    <text evidence="17">The sequence shown here is derived from an EMBL/GenBank/DDBJ whole genome shotgun (WGS) entry which is preliminary data.</text>
</comment>
<dbReference type="SMART" id="SM00851">
    <property type="entry name" value="MGS"/>
    <property type="match status" value="1"/>
</dbReference>
<dbReference type="NCBIfam" id="TIGR01369">
    <property type="entry name" value="CPSaseII_lrg"/>
    <property type="match status" value="1"/>
</dbReference>
<keyword evidence="3 14" id="KW-0055">Arginine biosynthesis</keyword>
<evidence type="ECO:0000256" key="13">
    <source>
        <dbReference type="ARBA" id="ARBA00047359"/>
    </source>
</evidence>
<dbReference type="PRINTS" id="PR00098">
    <property type="entry name" value="CPSASE"/>
</dbReference>
<dbReference type="EMBL" id="JANUCP010000002">
    <property type="protein sequence ID" value="MCS3918643.1"/>
    <property type="molecule type" value="Genomic_DNA"/>
</dbReference>
<evidence type="ECO:0000256" key="1">
    <source>
        <dbReference type="ARBA" id="ARBA00005077"/>
    </source>
</evidence>
<dbReference type="CDD" id="cd01424">
    <property type="entry name" value="MGS_CPS_II"/>
    <property type="match status" value="1"/>
</dbReference>
<keyword evidence="9 14" id="KW-0067">ATP-binding</keyword>
<feature type="binding site" evidence="14">
    <location>
        <position position="298"/>
    </location>
    <ligand>
        <name>Mn(2+)</name>
        <dbReference type="ChEBI" id="CHEBI:29035"/>
        <label>2</label>
    </ligand>
</feature>
<evidence type="ECO:0000256" key="4">
    <source>
        <dbReference type="ARBA" id="ARBA00022598"/>
    </source>
</evidence>
<feature type="binding site" evidence="14">
    <location>
        <position position="284"/>
    </location>
    <ligand>
        <name>Mn(2+)</name>
        <dbReference type="ChEBI" id="CHEBI:29035"/>
        <label>1</label>
    </ligand>
</feature>
<protein>
    <recommendedName>
        <fullName evidence="14">Carbamoyl phosphate synthase large chain</fullName>
        <ecNumber evidence="14">6.3.4.16</ecNumber>
        <ecNumber evidence="14">6.3.5.5</ecNumber>
    </recommendedName>
    <alternativeName>
        <fullName evidence="14">Carbamoyl phosphate synthetase ammonia chain</fullName>
    </alternativeName>
</protein>
<feature type="region of interest" description="Allosteric domain" evidence="14">
    <location>
        <begin position="947"/>
        <end position="1098"/>
    </location>
</feature>
<feature type="binding site" evidence="14">
    <location>
        <position position="175"/>
    </location>
    <ligand>
        <name>ATP</name>
        <dbReference type="ChEBI" id="CHEBI:30616"/>
        <label>1</label>
    </ligand>
</feature>
<feature type="binding site" evidence="14">
    <location>
        <position position="284"/>
    </location>
    <ligand>
        <name>ATP</name>
        <dbReference type="ChEBI" id="CHEBI:30616"/>
        <label>1</label>
    </ligand>
</feature>
<dbReference type="Gene3D" id="3.40.50.1380">
    <property type="entry name" value="Methylglyoxal synthase-like domain"/>
    <property type="match status" value="1"/>
</dbReference>
<proteinExistence type="inferred from homology"/>
<evidence type="ECO:0000256" key="2">
    <source>
        <dbReference type="ARBA" id="ARBA00009799"/>
    </source>
</evidence>
<dbReference type="SUPFAM" id="SSF56059">
    <property type="entry name" value="Glutathione synthetase ATP-binding domain-like"/>
    <property type="match status" value="2"/>
</dbReference>
<feature type="binding site" evidence="14">
    <location>
        <position position="837"/>
    </location>
    <ligand>
        <name>ATP</name>
        <dbReference type="ChEBI" id="CHEBI:30616"/>
        <label>2</label>
    </ligand>
</feature>
<feature type="binding site" evidence="14">
    <location>
        <position position="208"/>
    </location>
    <ligand>
        <name>ATP</name>
        <dbReference type="ChEBI" id="CHEBI:30616"/>
        <label>1</label>
    </ligand>
</feature>
<dbReference type="InterPro" id="IPR005483">
    <property type="entry name" value="CPSase_dom"/>
</dbReference>
<dbReference type="InterPro" id="IPR011761">
    <property type="entry name" value="ATP-grasp"/>
</dbReference>
<gene>
    <name evidence="14" type="primary">carB</name>
    <name evidence="17" type="ORF">M2350_001043</name>
</gene>
<dbReference type="GO" id="GO:0004088">
    <property type="term" value="F:carbamoyl-phosphate synthase (glutamine-hydrolyzing) activity"/>
    <property type="evidence" value="ECO:0007669"/>
    <property type="project" value="UniProtKB-EC"/>
</dbReference>
<feature type="binding site" evidence="14">
    <location>
        <position position="284"/>
    </location>
    <ligand>
        <name>Mg(2+)</name>
        <dbReference type="ChEBI" id="CHEBI:18420"/>
        <label>1</label>
    </ligand>
</feature>
<evidence type="ECO:0000256" key="11">
    <source>
        <dbReference type="ARBA" id="ARBA00022975"/>
    </source>
</evidence>
<dbReference type="Proteomes" id="UP001204798">
    <property type="component" value="Unassembled WGS sequence"/>
</dbReference>
<keyword evidence="4 14" id="KW-0436">Ligase</keyword>
<feature type="binding site" evidence="14">
    <location>
        <position position="210"/>
    </location>
    <ligand>
        <name>ATP</name>
        <dbReference type="ChEBI" id="CHEBI:30616"/>
        <label>1</label>
    </ligand>
</feature>
<feature type="binding site" evidence="14">
    <location>
        <position position="241"/>
    </location>
    <ligand>
        <name>ATP</name>
        <dbReference type="ChEBI" id="CHEBI:30616"/>
        <label>1</label>
    </ligand>
</feature>
<dbReference type="PROSITE" id="PS00867">
    <property type="entry name" value="CPSASE_2"/>
    <property type="match status" value="2"/>
</dbReference>
<dbReference type="Gene3D" id="3.40.50.20">
    <property type="match status" value="2"/>
</dbReference>
<feature type="binding site" evidence="14">
    <location>
        <position position="796"/>
    </location>
    <ligand>
        <name>ATP</name>
        <dbReference type="ChEBI" id="CHEBI:30616"/>
        <label>2</label>
    </ligand>
</feature>
<comment type="domain">
    <text evidence="14">The large subunit is composed of 2 ATP-grasp domains that are involved in binding the 2 ATP molecules needed for carbamoyl phosphate synthesis. The N-terminal ATP-grasp domain (referred to as the carboxyphosphate synthetic component) catalyzes the ATP-dependent phosphorylation of hydrogencarbonate to carboxyphosphate and the subsequent nucleophilic attack by ammonia to form a carbamate intermediate. The C-terminal ATP-grasp domain (referred to as the carbamoyl phosphate synthetic component) then catalyzes the phosphorylation of carbamate with the second ATP to form the end product carbamoyl phosphate. The reactive and unstable enzyme intermediates are sequentially channeled from one active site to the next through the interior of the protein over a distance of at least 96 A.</text>
</comment>
<evidence type="ECO:0000256" key="9">
    <source>
        <dbReference type="ARBA" id="ARBA00022840"/>
    </source>
</evidence>
<evidence type="ECO:0000256" key="12">
    <source>
        <dbReference type="ARBA" id="ARBA00023211"/>
    </source>
</evidence>
<feature type="binding site" evidence="14">
    <location>
        <position position="851"/>
    </location>
    <ligand>
        <name>Mn(2+)</name>
        <dbReference type="ChEBI" id="CHEBI:29035"/>
        <label>4</label>
    </ligand>
</feature>
<keyword evidence="8 14" id="KW-0547">Nucleotide-binding</keyword>
<feature type="binding site" evidence="14">
    <location>
        <position position="849"/>
    </location>
    <ligand>
        <name>Mg(2+)</name>
        <dbReference type="ChEBI" id="CHEBI:18420"/>
        <label>3</label>
    </ligand>
</feature>
<dbReference type="InterPro" id="IPR036914">
    <property type="entry name" value="MGS-like_dom_sf"/>
</dbReference>
<dbReference type="InterPro" id="IPR058047">
    <property type="entry name" value="CPSase_preATP-grasp"/>
</dbReference>
<dbReference type="RefSeq" id="WP_259094632.1">
    <property type="nucleotide sequence ID" value="NZ_CP130454.1"/>
</dbReference>
<feature type="binding site" evidence="14">
    <location>
        <position position="849"/>
    </location>
    <ligand>
        <name>Mg(2+)</name>
        <dbReference type="ChEBI" id="CHEBI:18420"/>
        <label>4</label>
    </ligand>
</feature>
<feature type="binding site" evidence="14">
    <location>
        <position position="837"/>
    </location>
    <ligand>
        <name>Mn(2+)</name>
        <dbReference type="ChEBI" id="CHEBI:29035"/>
        <label>3</label>
    </ligand>
</feature>
<keyword evidence="7 14" id="KW-0677">Repeat</keyword>
<dbReference type="NCBIfam" id="NF003671">
    <property type="entry name" value="PRK05294.1"/>
    <property type="match status" value="1"/>
</dbReference>
<feature type="binding site" evidence="14">
    <location>
        <position position="243"/>
    </location>
    <ligand>
        <name>ATP</name>
        <dbReference type="ChEBI" id="CHEBI:30616"/>
        <label>1</label>
    </ligand>
</feature>
<feature type="binding site" evidence="14">
    <location>
        <position position="769"/>
    </location>
    <ligand>
        <name>ATP</name>
        <dbReference type="ChEBI" id="CHEBI:30616"/>
        <label>2</label>
    </ligand>
</feature>
<feature type="binding site" evidence="14">
    <location>
        <position position="169"/>
    </location>
    <ligand>
        <name>ATP</name>
        <dbReference type="ChEBI" id="CHEBI:30616"/>
        <label>1</label>
    </ligand>
</feature>
<dbReference type="InterPro" id="IPR016185">
    <property type="entry name" value="PreATP-grasp_dom_sf"/>
</dbReference>
<dbReference type="SUPFAM" id="SSF52335">
    <property type="entry name" value="Methylglyoxal synthase-like"/>
    <property type="match status" value="1"/>
</dbReference>
<dbReference type="SUPFAM" id="SSF52440">
    <property type="entry name" value="PreATP-grasp domain"/>
    <property type="match status" value="2"/>
</dbReference>
<keyword evidence="11 14" id="KW-0665">Pyrimidine biosynthesis</keyword>
<feature type="binding site" evidence="14">
    <location>
        <position position="724"/>
    </location>
    <ligand>
        <name>ATP</name>
        <dbReference type="ChEBI" id="CHEBI:30616"/>
        <label>2</label>
    </ligand>
</feature>
<feature type="binding site" evidence="14">
    <location>
        <position position="797"/>
    </location>
    <ligand>
        <name>ATP</name>
        <dbReference type="ChEBI" id="CHEBI:30616"/>
        <label>2</label>
    </ligand>
</feature>
<keyword evidence="18" id="KW-1185">Reference proteome</keyword>
<evidence type="ECO:0000259" key="16">
    <source>
        <dbReference type="PROSITE" id="PS51855"/>
    </source>
</evidence>
<comment type="cofactor">
    <cofactor evidence="14">
        <name>Mg(2+)</name>
        <dbReference type="ChEBI" id="CHEBI:18420"/>
    </cofactor>
    <cofactor evidence="14">
        <name>Mn(2+)</name>
        <dbReference type="ChEBI" id="CHEBI:29035"/>
    </cofactor>
    <text evidence="14">Binds 4 Mg(2+) or Mn(2+) ions per subunit.</text>
</comment>
<keyword evidence="12" id="KW-0464">Manganese</keyword>
<dbReference type="Pfam" id="PF02786">
    <property type="entry name" value="CPSase_L_D2"/>
    <property type="match status" value="2"/>
</dbReference>
<feature type="binding site" evidence="14">
    <location>
        <position position="851"/>
    </location>
    <ligand>
        <name>Mg(2+)</name>
        <dbReference type="ChEBI" id="CHEBI:18420"/>
        <label>4</label>
    </ligand>
</feature>
<dbReference type="SUPFAM" id="SSF48108">
    <property type="entry name" value="Carbamoyl phosphate synthetase, large subunit connection domain"/>
    <property type="match status" value="1"/>
</dbReference>
<evidence type="ECO:0000313" key="18">
    <source>
        <dbReference type="Proteomes" id="UP001204798"/>
    </source>
</evidence>
<dbReference type="SMART" id="SM01209">
    <property type="entry name" value="GARS_A"/>
    <property type="match status" value="1"/>
</dbReference>
<comment type="function">
    <text evidence="14">Large subunit of the glutamine-dependent carbamoyl phosphate synthetase (CPSase). CPSase catalyzes the formation of carbamoyl phosphate from the ammonia moiety of glutamine, carbonate, and phosphate donated by ATP, constituting the first step of 2 biosynthetic pathways, one leading to arginine and/or urea and the other to pyrimidine nucleotides. The large subunit (synthetase) binds the substrates ammonia (free or transferred from glutamine from the small subunit), hydrogencarbonate and ATP and carries out an ATP-coupled ligase reaction, activating hydrogencarbonate by forming carboxy phosphate which reacts with ammonia to form carbamoyl phosphate.</text>
</comment>
<feature type="binding site" evidence="14">
    <location>
        <position position="129"/>
    </location>
    <ligand>
        <name>ATP</name>
        <dbReference type="ChEBI" id="CHEBI:30616"/>
        <label>1</label>
    </ligand>
</feature>
<dbReference type="PROSITE" id="PS50975">
    <property type="entry name" value="ATP_GRASP"/>
    <property type="match status" value="2"/>
</dbReference>
<dbReference type="PROSITE" id="PS00866">
    <property type="entry name" value="CPSASE_1"/>
    <property type="match status" value="2"/>
</dbReference>
<evidence type="ECO:0000313" key="17">
    <source>
        <dbReference type="EMBL" id="MCS3918643.1"/>
    </source>
</evidence>
<dbReference type="HAMAP" id="MF_01210_B">
    <property type="entry name" value="CPSase_L_chain_B"/>
    <property type="match status" value="1"/>
</dbReference>
<feature type="binding site" evidence="14">
    <location>
        <position position="794"/>
    </location>
    <ligand>
        <name>ATP</name>
        <dbReference type="ChEBI" id="CHEBI:30616"/>
        <label>2</label>
    </ligand>
</feature>
<feature type="binding site" evidence="14">
    <location>
        <position position="795"/>
    </location>
    <ligand>
        <name>ATP</name>
        <dbReference type="ChEBI" id="CHEBI:30616"/>
        <label>2</label>
    </ligand>
</feature>
<dbReference type="InterPro" id="IPR036897">
    <property type="entry name" value="CarbamoylP_synth_lsu_oligo_sf"/>
</dbReference>
<feature type="binding site" evidence="14">
    <location>
        <position position="837"/>
    </location>
    <ligand>
        <name>Mg(2+)</name>
        <dbReference type="ChEBI" id="CHEBI:18420"/>
        <label>3</label>
    </ligand>
</feature>
<feature type="binding site" evidence="14">
    <location>
        <position position="849"/>
    </location>
    <ligand>
        <name>Mn(2+)</name>
        <dbReference type="ChEBI" id="CHEBI:29035"/>
        <label>4</label>
    </ligand>
</feature>
<keyword evidence="6" id="KW-0479">Metal-binding</keyword>
<evidence type="ECO:0000256" key="14">
    <source>
        <dbReference type="HAMAP-Rule" id="MF_01210"/>
    </source>
</evidence>
<evidence type="ECO:0000256" key="3">
    <source>
        <dbReference type="ARBA" id="ARBA00022571"/>
    </source>
</evidence>
<dbReference type="Pfam" id="PF02142">
    <property type="entry name" value="MGS"/>
    <property type="match status" value="1"/>
</dbReference>
<feature type="binding site" evidence="14">
    <location>
        <position position="176"/>
    </location>
    <ligand>
        <name>ATP</name>
        <dbReference type="ChEBI" id="CHEBI:30616"/>
        <label>1</label>
    </ligand>
</feature>
<feature type="binding site" evidence="14">
    <location>
        <position position="300"/>
    </location>
    <ligand>
        <name>Mn(2+)</name>
        <dbReference type="ChEBI" id="CHEBI:29035"/>
        <label>2</label>
    </ligand>
</feature>
<dbReference type="InterPro" id="IPR011607">
    <property type="entry name" value="MGS-like_dom"/>
</dbReference>
<dbReference type="Gene3D" id="3.30.470.20">
    <property type="entry name" value="ATP-grasp fold, B domain"/>
    <property type="match status" value="2"/>
</dbReference>
<dbReference type="PANTHER" id="PTHR11405">
    <property type="entry name" value="CARBAMOYLTRANSFERASE FAMILY MEMBER"/>
    <property type="match status" value="1"/>
</dbReference>
<feature type="domain" description="MGS-like" evidence="16">
    <location>
        <begin position="947"/>
        <end position="1098"/>
    </location>
</feature>
<feature type="binding site" evidence="14">
    <location>
        <position position="849"/>
    </location>
    <ligand>
        <name>Mn(2+)</name>
        <dbReference type="ChEBI" id="CHEBI:29035"/>
        <label>3</label>
    </ligand>
</feature>
<dbReference type="PROSITE" id="PS51855">
    <property type="entry name" value="MGS"/>
    <property type="match status" value="1"/>
</dbReference>
<comment type="pathway">
    <text evidence="1 14">Amino-acid biosynthesis; L-arginine biosynthesis; carbamoyl phosphate from bicarbonate: step 1/1.</text>
</comment>
<dbReference type="PANTHER" id="PTHR11405:SF53">
    <property type="entry name" value="CARBAMOYL-PHOSPHATE SYNTHASE [AMMONIA], MITOCHONDRIAL"/>
    <property type="match status" value="1"/>
</dbReference>
<keyword evidence="10" id="KW-0460">Magnesium</keyword>
<feature type="binding site" evidence="14">
    <location>
        <position position="298"/>
    </location>
    <ligand>
        <name>ATP</name>
        <dbReference type="ChEBI" id="CHEBI:30616"/>
        <label>1</label>
    </ligand>
</feature>
<dbReference type="Pfam" id="PF25596">
    <property type="entry name" value="CPSase_L_D1"/>
    <property type="match status" value="2"/>
</dbReference>
<evidence type="ECO:0000256" key="6">
    <source>
        <dbReference type="ARBA" id="ARBA00022723"/>
    </source>
</evidence>
<comment type="catalytic activity">
    <reaction evidence="14">
        <text>hydrogencarbonate + L-glutamine + 2 ATP + H2O = carbamoyl phosphate + L-glutamate + 2 ADP + phosphate + 2 H(+)</text>
        <dbReference type="Rhea" id="RHEA:18633"/>
        <dbReference type="ChEBI" id="CHEBI:15377"/>
        <dbReference type="ChEBI" id="CHEBI:15378"/>
        <dbReference type="ChEBI" id="CHEBI:17544"/>
        <dbReference type="ChEBI" id="CHEBI:29985"/>
        <dbReference type="ChEBI" id="CHEBI:30616"/>
        <dbReference type="ChEBI" id="CHEBI:43474"/>
        <dbReference type="ChEBI" id="CHEBI:58228"/>
        <dbReference type="ChEBI" id="CHEBI:58359"/>
        <dbReference type="ChEBI" id="CHEBI:456216"/>
        <dbReference type="EC" id="6.3.5.5"/>
    </reaction>
</comment>
<feature type="binding site" evidence="14">
    <location>
        <position position="300"/>
    </location>
    <ligand>
        <name>Mg(2+)</name>
        <dbReference type="ChEBI" id="CHEBI:18420"/>
        <label>2</label>
    </ligand>
</feature>
<dbReference type="EC" id="6.3.4.16" evidence="14"/>
<feature type="domain" description="ATP-grasp" evidence="15">
    <location>
        <begin position="688"/>
        <end position="878"/>
    </location>
</feature>
<comment type="pathway">
    <text evidence="14">Pyrimidine metabolism; UMP biosynthesis via de novo pathway; (S)-dihydroorotate from bicarbonate: step 1/3.</text>
</comment>
<comment type="subunit">
    <text evidence="14">Composed of two chains; the small (or glutamine) chain promotes the hydrolysis of glutamine to ammonia, which is used by the large (or ammonia) chain to synthesize carbamoyl phosphate. Tetramer of heterodimers (alpha,beta)4.</text>
</comment>
<keyword evidence="5 14" id="KW-0028">Amino-acid biosynthesis</keyword>
<dbReference type="Gene3D" id="1.10.1030.10">
    <property type="entry name" value="Carbamoyl-phosphate synthetase, large subunit oligomerisation domain"/>
    <property type="match status" value="1"/>
</dbReference>
<feature type="binding site" evidence="14">
    <location>
        <position position="298"/>
    </location>
    <ligand>
        <name>Mg(2+)</name>
        <dbReference type="ChEBI" id="CHEBI:18420"/>
        <label>2</label>
    </ligand>
</feature>
<evidence type="ECO:0000256" key="10">
    <source>
        <dbReference type="ARBA" id="ARBA00022842"/>
    </source>
</evidence>
<dbReference type="InterPro" id="IPR033937">
    <property type="entry name" value="MGS_CPS_CarB"/>
</dbReference>
<feature type="region of interest" description="Carbamoyl phosphate synthetic domain" evidence="14">
    <location>
        <begin position="564"/>
        <end position="946"/>
    </location>
</feature>
<evidence type="ECO:0000256" key="5">
    <source>
        <dbReference type="ARBA" id="ARBA00022605"/>
    </source>
</evidence>
<sequence length="1098" mass="121200">MPKRKDLRRVMVIGSGPIVIGQAAEFDYSGSQACRALREEGLEVVLVNSNPATIMTDPNMADRVYIEPLTVEFLERIIAKERPDGIIPTLGGQTGLNLATQLAMEGVLDRYGVELLGTPLTAIQNAEDRELFRQLMQQIGEPIPESVAVTSVEEAIAFANRIGYPVIIRPAYTLGGTGGGIANNEDELRQIVQRGLALSLIGQVLVEQCVLGWKELEYEVMRDSADNCITVCAMENFDPMGVHTGESIVVAPTQTLTDVEYQMLRSAALKIIRALGIEGGCNIQFALDPNSLRYFVIEVNPRVSRSSALASKATGYPIARVAAKIAIGLRLDEIPNAVTKKTLACFEPSIDYVVVKIPRWPFDKFPTADRTIGTQMKSTGEVMAIGRSFEEALLKAVRGWEVGTLSLFHREIVGKSDIELEELIRTPNDLRLFAIAEALRRGMTVREIHDLSHIDPWFLEKLRNIVEMEFKLASAGWDGLTKDLLWQAKHMGFADRYIAECLGTRDGGRGTKSLREAEERVRQMRKVWDIRPVYKMVDTCAAEFEAETPYFYSTYEPNGENEAIPSERPKVIVLGSGPIRIGQGIEFDYCSVHCVWALQELGYDAIMVNCNPETVSTDFDTSDRLYFEPLTLEDVLHIVENEKPVGVIVQFGGQTPLNLAEGLHKAGVPILGTDFDSIDIAEDRDRTHWLLNSLGIPYPPGKAVTSIEEAIRVAREIGYPVLVRPSYVLGGRAMDIVYNEEEMLTYLEYVVSVAPDRPILVDKYFAGTEAEVDAICDGEECLIPGIMEHIERAGIHSGDSIAVCPPQTLSELAKHRIVDYTQAIAKALKVRGLINIQFVVLGDDVYVLEINPRASRTVPYMSKLTGVPMVNLATKCIMGMTLRQLGWQGGLLPEPEFVGVKAPVFSMGKLFKAEIELGPEMKSTGEVMGIDREFPKALYKALVAAGYNVPLGGKLLVTVADKDKPEALSIVQGFAELGFRLFATSGTANFLRRHGIECEIVRKIEEGEPNLLNLLTRKQVHLVINTPSASRLSQRDDLIIRRAAVEHGIPCITSLDTARALLIALQSVAETREVDVIALHDMHAEIQVPSLIDPPEPS</sequence>
<comment type="similarity">
    <text evidence="2 14">Belongs to the CarB family.</text>
</comment>
<dbReference type="EC" id="6.3.5.5" evidence="14"/>
<dbReference type="InterPro" id="IPR005480">
    <property type="entry name" value="CPSase_lsu_oligo"/>
</dbReference>
<comment type="caution">
    <text evidence="14">Lacks conserved residue(s) required for the propagation of feature annotation.</text>
</comment>
<dbReference type="InterPro" id="IPR006275">
    <property type="entry name" value="CPSase_lsu"/>
</dbReference>
<dbReference type="Pfam" id="PF02787">
    <property type="entry name" value="CPSase_L_D3"/>
    <property type="match status" value="1"/>
</dbReference>
<feature type="binding site" evidence="14">
    <location>
        <position position="242"/>
    </location>
    <ligand>
        <name>ATP</name>
        <dbReference type="ChEBI" id="CHEBI:30616"/>
        <label>1</label>
    </ligand>
</feature>
<accession>A0ABT2EP18</accession>
<name>A0ABT2EP18_9BACT</name>
<evidence type="ECO:0000256" key="8">
    <source>
        <dbReference type="ARBA" id="ARBA00022741"/>
    </source>
</evidence>
<feature type="binding site" evidence="14">
    <location>
        <position position="763"/>
    </location>
    <ligand>
        <name>ATP</name>
        <dbReference type="ChEBI" id="CHEBI:30616"/>
        <label>2</label>
    </ligand>
</feature>
<reference evidence="17 18" key="1">
    <citation type="submission" date="2022-08" db="EMBL/GenBank/DDBJ databases">
        <title>Bacterial and archaeal communities from various locations to study Microbial Dark Matter (Phase II).</title>
        <authorList>
            <person name="Stepanauskas R."/>
        </authorList>
    </citation>
    <scope>NUCLEOTIDE SEQUENCE [LARGE SCALE GENOMIC DNA]</scope>
    <source>
        <strain evidence="17 18">PD1</strain>
    </source>
</reference>
<feature type="binding site" evidence="14">
    <location>
        <position position="298"/>
    </location>
    <ligand>
        <name>Mn(2+)</name>
        <dbReference type="ChEBI" id="CHEBI:29035"/>
        <label>1</label>
    </ligand>
</feature>
<feature type="binding site" evidence="14">
    <location>
        <position position="215"/>
    </location>
    <ligand>
        <name>ATP</name>
        <dbReference type="ChEBI" id="CHEBI:30616"/>
        <label>1</label>
    </ligand>
</feature>
<dbReference type="HAMAP" id="MF_01210_A">
    <property type="entry name" value="CPSase_L_chain_A"/>
    <property type="match status" value="1"/>
</dbReference>
<evidence type="ECO:0000256" key="7">
    <source>
        <dbReference type="ARBA" id="ARBA00022737"/>
    </source>
</evidence>
<dbReference type="InterPro" id="IPR005479">
    <property type="entry name" value="CPAse_ATP-bd"/>
</dbReference>
<comment type="catalytic activity">
    <reaction evidence="13 14">
        <text>hydrogencarbonate + NH4(+) + 2 ATP = carbamoyl phosphate + 2 ADP + phosphate + 2 H(+)</text>
        <dbReference type="Rhea" id="RHEA:18029"/>
        <dbReference type="ChEBI" id="CHEBI:15378"/>
        <dbReference type="ChEBI" id="CHEBI:17544"/>
        <dbReference type="ChEBI" id="CHEBI:28938"/>
        <dbReference type="ChEBI" id="CHEBI:30616"/>
        <dbReference type="ChEBI" id="CHEBI:43474"/>
        <dbReference type="ChEBI" id="CHEBI:58228"/>
        <dbReference type="ChEBI" id="CHEBI:456216"/>
        <dbReference type="EC" id="6.3.4.16"/>
    </reaction>
</comment>
<feature type="binding site" evidence="14">
    <location>
        <position position="849"/>
    </location>
    <ligand>
        <name>ATP</name>
        <dbReference type="ChEBI" id="CHEBI:30616"/>
        <label>2</label>
    </ligand>
</feature>
<evidence type="ECO:0000259" key="15">
    <source>
        <dbReference type="PROSITE" id="PS50975"/>
    </source>
</evidence>
<feature type="region of interest" description="Carboxyphosphate synthetic domain" evidence="14">
    <location>
        <begin position="1"/>
        <end position="401"/>
    </location>
</feature>
<feature type="domain" description="ATP-grasp" evidence="15">
    <location>
        <begin position="133"/>
        <end position="327"/>
    </location>
</feature>
<feature type="binding site" evidence="14">
    <location>
        <position position="298"/>
    </location>
    <ligand>
        <name>Mg(2+)</name>
        <dbReference type="ChEBI" id="CHEBI:18420"/>
        <label>1</label>
    </ligand>
</feature>